<name>A0A139XTP4_TOXGO</name>
<feature type="non-terminal residue" evidence="1">
    <location>
        <position position="27"/>
    </location>
</feature>
<dbReference type="VEuPathDB" id="ToxoDB:TGARI_224280C"/>
<protein>
    <submittedName>
        <fullName evidence="1">CPSF A subunit region protein</fullName>
    </submittedName>
</protein>
<accession>A0A139XTP4</accession>
<dbReference type="Proteomes" id="UP000074247">
    <property type="component" value="Unassembled WGS sequence"/>
</dbReference>
<dbReference type="EMBL" id="AGQS02005032">
    <property type="protein sequence ID" value="KYF42166.1"/>
    <property type="molecule type" value="Genomic_DNA"/>
</dbReference>
<organism evidence="1 2">
    <name type="scientific">Toxoplasma gondii ARI</name>
    <dbReference type="NCBI Taxonomy" id="1074872"/>
    <lineage>
        <taxon>Eukaryota</taxon>
        <taxon>Sar</taxon>
        <taxon>Alveolata</taxon>
        <taxon>Apicomplexa</taxon>
        <taxon>Conoidasida</taxon>
        <taxon>Coccidia</taxon>
        <taxon>Eucoccidiorida</taxon>
        <taxon>Eimeriorina</taxon>
        <taxon>Sarcocystidae</taxon>
        <taxon>Toxoplasma</taxon>
    </lineage>
</organism>
<evidence type="ECO:0000313" key="2">
    <source>
        <dbReference type="Proteomes" id="UP000074247"/>
    </source>
</evidence>
<sequence length="27" mass="3100">MIRVSRTFPKSNLPVVACSFLTYENLL</sequence>
<gene>
    <name evidence="1" type="ORF">TGARI_224280C</name>
</gene>
<dbReference type="AlphaFoldDB" id="A0A139XTP4"/>
<proteinExistence type="predicted"/>
<evidence type="ECO:0000313" key="1">
    <source>
        <dbReference type="EMBL" id="KYF42166.1"/>
    </source>
</evidence>
<comment type="caution">
    <text evidence="1">The sequence shown here is derived from an EMBL/GenBank/DDBJ whole genome shotgun (WGS) entry which is preliminary data.</text>
</comment>
<reference evidence="1 2" key="1">
    <citation type="journal article" date="2016" name="Nat. Commun.">
        <title>Local admixture of amplified and diversified secreted pathogenesis determinants shapes mosaic Toxoplasma gondii genomes.</title>
        <authorList>
            <person name="Lorenzi H."/>
            <person name="Khan A."/>
            <person name="Behnke M.S."/>
            <person name="Namasivayam S."/>
            <person name="Swapna L.S."/>
            <person name="Hadjithomas M."/>
            <person name="Karamycheva S."/>
            <person name="Pinney D."/>
            <person name="Brunk B.P."/>
            <person name="Ajioka J.W."/>
            <person name="Ajzenberg D."/>
            <person name="Boothroyd J.C."/>
            <person name="Boyle J.P."/>
            <person name="Darde M.L."/>
            <person name="Diaz-Miranda M.A."/>
            <person name="Dubey J.P."/>
            <person name="Fritz H.M."/>
            <person name="Gennari S.M."/>
            <person name="Gregory B.D."/>
            <person name="Kim K."/>
            <person name="Saeij J.P."/>
            <person name="Su C."/>
            <person name="White M.W."/>
            <person name="Zhu X.Q."/>
            <person name="Howe D.K."/>
            <person name="Rosenthal B.M."/>
            <person name="Grigg M.E."/>
            <person name="Parkinson J."/>
            <person name="Liu L."/>
            <person name="Kissinger J.C."/>
            <person name="Roos D.S."/>
            <person name="Sibley L.D."/>
        </authorList>
    </citation>
    <scope>NUCLEOTIDE SEQUENCE [LARGE SCALE GENOMIC DNA]</scope>
    <source>
        <strain evidence="1 2">ARI</strain>
    </source>
</reference>